<dbReference type="OrthoDB" id="7740079at2759"/>
<proteinExistence type="predicted"/>
<keyword evidence="3" id="KW-1185">Reference proteome</keyword>
<dbReference type="EnsemblMetazoa" id="ASIC011678-RA">
    <property type="protein sequence ID" value="ASIC011678-PA"/>
    <property type="gene ID" value="ASIC011678"/>
</dbReference>
<protein>
    <submittedName>
        <fullName evidence="1">Uncharacterized protein LOC101465727</fullName>
    </submittedName>
</protein>
<dbReference type="EMBL" id="ATLV01019130">
    <property type="status" value="NOT_ANNOTATED_CDS"/>
    <property type="molecule type" value="Genomic_DNA"/>
</dbReference>
<reference evidence="1 3" key="1">
    <citation type="journal article" date="2014" name="BMC Genomics">
        <title>Genome sequence of Anopheles sinensis provides insight into genetics basis of mosquito competence for malaria parasites.</title>
        <authorList>
            <person name="Zhou D."/>
            <person name="Zhang D."/>
            <person name="Ding G."/>
            <person name="Shi L."/>
            <person name="Hou Q."/>
            <person name="Ye Y."/>
            <person name="Xu Y."/>
            <person name="Zhou H."/>
            <person name="Xiong C."/>
            <person name="Li S."/>
            <person name="Yu J."/>
            <person name="Hong S."/>
            <person name="Yu X."/>
            <person name="Zou P."/>
            <person name="Chen C."/>
            <person name="Chang X."/>
            <person name="Wang W."/>
            <person name="Lv Y."/>
            <person name="Sun Y."/>
            <person name="Ma L."/>
            <person name="Shen B."/>
            <person name="Zhu C."/>
        </authorList>
    </citation>
    <scope>NUCLEOTIDE SEQUENCE [LARGE SCALE GENOMIC DNA]</scope>
</reference>
<organism evidence="1">
    <name type="scientific">Anopheles sinensis</name>
    <name type="common">Mosquito</name>
    <dbReference type="NCBI Taxonomy" id="74873"/>
    <lineage>
        <taxon>Eukaryota</taxon>
        <taxon>Metazoa</taxon>
        <taxon>Ecdysozoa</taxon>
        <taxon>Arthropoda</taxon>
        <taxon>Hexapoda</taxon>
        <taxon>Insecta</taxon>
        <taxon>Pterygota</taxon>
        <taxon>Neoptera</taxon>
        <taxon>Endopterygota</taxon>
        <taxon>Diptera</taxon>
        <taxon>Nematocera</taxon>
        <taxon>Culicoidea</taxon>
        <taxon>Culicidae</taxon>
        <taxon>Anophelinae</taxon>
        <taxon>Anopheles</taxon>
    </lineage>
</organism>
<sequence length="97" mass="11107">MRFVKNLKQKVKGGRLELETLTGDELHAGETHLYKSAQNAKYGKEIFVLRQTTTPTLAADKNMTFSHINTWNPYIDNEGLLRSRGQERPVDSQTRSE</sequence>
<evidence type="ECO:0000313" key="3">
    <source>
        <dbReference type="Proteomes" id="UP000030765"/>
    </source>
</evidence>
<dbReference type="AlphaFoldDB" id="A0A084W0N7"/>
<reference evidence="2" key="2">
    <citation type="submission" date="2020-05" db="UniProtKB">
        <authorList>
            <consortium name="EnsemblMetazoa"/>
        </authorList>
    </citation>
    <scope>IDENTIFICATION</scope>
</reference>
<evidence type="ECO:0000313" key="1">
    <source>
        <dbReference type="EMBL" id="KFB43781.1"/>
    </source>
</evidence>
<evidence type="ECO:0000313" key="2">
    <source>
        <dbReference type="EnsemblMetazoa" id="ASIC011678-PA"/>
    </source>
</evidence>
<dbReference type="Proteomes" id="UP000030765">
    <property type="component" value="Unassembled WGS sequence"/>
</dbReference>
<dbReference type="VEuPathDB" id="VectorBase:ASIC011678"/>
<name>A0A084W0N7_ANOSI</name>
<gene>
    <name evidence="1" type="ORF">ZHAS_00011678</name>
</gene>
<dbReference type="EMBL" id="KE525263">
    <property type="protein sequence ID" value="KFB43781.1"/>
    <property type="molecule type" value="Genomic_DNA"/>
</dbReference>
<accession>A0A084W0N7</accession>